<dbReference type="EMBL" id="GL883009">
    <property type="protein sequence ID" value="EGG22195.1"/>
    <property type="molecule type" value="Genomic_DNA"/>
</dbReference>
<protein>
    <submittedName>
        <fullName evidence="1">Uncharacterized protein</fullName>
    </submittedName>
</protein>
<gene>
    <name evidence="1" type="ORF">DFA_04313</name>
</gene>
<dbReference type="Proteomes" id="UP000007797">
    <property type="component" value="Unassembled WGS sequence"/>
</dbReference>
<proteinExistence type="predicted"/>
<reference evidence="2" key="1">
    <citation type="journal article" date="2011" name="Genome Res.">
        <title>Phylogeny-wide analysis of social amoeba genomes highlights ancient origins for complex intercellular communication.</title>
        <authorList>
            <person name="Heidel A.J."/>
            <person name="Lawal H.M."/>
            <person name="Felder M."/>
            <person name="Schilde C."/>
            <person name="Helps N.R."/>
            <person name="Tunggal B."/>
            <person name="Rivero F."/>
            <person name="John U."/>
            <person name="Schleicher M."/>
            <person name="Eichinger L."/>
            <person name="Platzer M."/>
            <person name="Noegel A.A."/>
            <person name="Schaap P."/>
            <person name="Gloeckner G."/>
        </authorList>
    </citation>
    <scope>NUCLEOTIDE SEQUENCE [LARGE SCALE GENOMIC DNA]</scope>
    <source>
        <strain evidence="2">SH3</strain>
    </source>
</reference>
<organism evidence="1 2">
    <name type="scientific">Cavenderia fasciculata</name>
    <name type="common">Slime mold</name>
    <name type="synonym">Dictyostelium fasciculatum</name>
    <dbReference type="NCBI Taxonomy" id="261658"/>
    <lineage>
        <taxon>Eukaryota</taxon>
        <taxon>Amoebozoa</taxon>
        <taxon>Evosea</taxon>
        <taxon>Eumycetozoa</taxon>
        <taxon>Dictyostelia</taxon>
        <taxon>Acytosteliales</taxon>
        <taxon>Cavenderiaceae</taxon>
        <taxon>Cavenderia</taxon>
    </lineage>
</organism>
<accession>F4PP82</accession>
<dbReference type="GeneID" id="14874670"/>
<evidence type="ECO:0000313" key="2">
    <source>
        <dbReference type="Proteomes" id="UP000007797"/>
    </source>
</evidence>
<sequence length="128" mass="15216">MGSKKKKSKFNQIINRIKVRQLLVDRVTNNDSEKLVKRYYNQNREERTPDLYGFLQDILVHPNMNNLTFEESCALDSSLHNNFLEVVYHSMERFTSEDHIDLYIIDKLIQTITSSIKKYSFSSNNDRH</sequence>
<name>F4PP82_CACFS</name>
<keyword evidence="2" id="KW-1185">Reference proteome</keyword>
<dbReference type="AlphaFoldDB" id="F4PP82"/>
<evidence type="ECO:0000313" key="1">
    <source>
        <dbReference type="EMBL" id="EGG22195.1"/>
    </source>
</evidence>
<dbReference type="KEGG" id="dfa:DFA_04313"/>
<dbReference type="RefSeq" id="XP_004360046.1">
    <property type="nucleotide sequence ID" value="XM_004359989.1"/>
</dbReference>